<accession>A0A8H7DIB8</accession>
<reference evidence="3" key="1">
    <citation type="submission" date="2020-05" db="EMBL/GenBank/DDBJ databases">
        <title>Mycena genomes resolve the evolution of fungal bioluminescence.</title>
        <authorList>
            <person name="Tsai I.J."/>
        </authorList>
    </citation>
    <scope>NUCLEOTIDE SEQUENCE</scope>
    <source>
        <strain evidence="3">160909Yilan</strain>
    </source>
</reference>
<dbReference type="OrthoDB" id="14833at2759"/>
<dbReference type="Gene3D" id="2.40.160.120">
    <property type="match status" value="1"/>
</dbReference>
<gene>
    <name evidence="3" type="ORF">MSAN_00544400</name>
</gene>
<name>A0A8H7DIB8_9AGAR</name>
<evidence type="ECO:0000256" key="2">
    <source>
        <dbReference type="RuleBase" id="RU003844"/>
    </source>
</evidence>
<evidence type="ECO:0008006" key="5">
    <source>
        <dbReference type="Google" id="ProtNLM"/>
    </source>
</evidence>
<comment type="similarity">
    <text evidence="1 2">Belongs to the OSBP family.</text>
</comment>
<evidence type="ECO:0000313" key="3">
    <source>
        <dbReference type="EMBL" id="KAF7373348.1"/>
    </source>
</evidence>
<dbReference type="GO" id="GO:0008142">
    <property type="term" value="F:oxysterol binding"/>
    <property type="evidence" value="ECO:0007669"/>
    <property type="project" value="TreeGrafter"/>
</dbReference>
<dbReference type="PROSITE" id="PS01013">
    <property type="entry name" value="OSBP"/>
    <property type="match status" value="1"/>
</dbReference>
<protein>
    <recommendedName>
        <fullName evidence="5">Oxysterol-binding protein</fullName>
    </recommendedName>
</protein>
<dbReference type="GO" id="GO:0016020">
    <property type="term" value="C:membrane"/>
    <property type="evidence" value="ECO:0007669"/>
    <property type="project" value="TreeGrafter"/>
</dbReference>
<dbReference type="Gene3D" id="6.10.250.1430">
    <property type="match status" value="1"/>
</dbReference>
<sequence length="389" mass="42727">MGEEQAGEAVPVAQRGSWTSFLKAIASMSGDLSSLTAPPFILSPVSLTEYPAYWCERPELFAAIADAKTSEERALAVLRWFISTLKGQYTTRNESVGSEKKPLNPALGELFYGCWPDKDGRGQTRLLTEQVSHHPPITAYVIENESKGVKLVGHNAQKTSFSTGSIIVKQIGHAVLTVKLPTGGEEQYLLTLPRLRIDGLWYGAPYIELTESSYIVGGGFVGVIEYKGKGYFSGKSHSFKATLTPRPGHGGSATKEIVVEGTWHQNSKFTSGGHGQFHDVSMPNEIVTATGGEAGGEMGSMETRKLWELVAKGIREGDFELAQREKSRIENEMRQRRKDEAASGVPWALKHFTPLANDSVYEELSKNTKIAPPTEDAYVFQENWPESLK</sequence>
<evidence type="ECO:0000256" key="1">
    <source>
        <dbReference type="ARBA" id="ARBA00008842"/>
    </source>
</evidence>
<dbReference type="InterPro" id="IPR018494">
    <property type="entry name" value="Oxysterol-bd_CS"/>
</dbReference>
<organism evidence="3 4">
    <name type="scientific">Mycena sanguinolenta</name>
    <dbReference type="NCBI Taxonomy" id="230812"/>
    <lineage>
        <taxon>Eukaryota</taxon>
        <taxon>Fungi</taxon>
        <taxon>Dikarya</taxon>
        <taxon>Basidiomycota</taxon>
        <taxon>Agaricomycotina</taxon>
        <taxon>Agaricomycetes</taxon>
        <taxon>Agaricomycetidae</taxon>
        <taxon>Agaricales</taxon>
        <taxon>Marasmiineae</taxon>
        <taxon>Mycenaceae</taxon>
        <taxon>Mycena</taxon>
    </lineage>
</organism>
<dbReference type="Proteomes" id="UP000623467">
    <property type="component" value="Unassembled WGS sequence"/>
</dbReference>
<dbReference type="EMBL" id="JACAZH010000003">
    <property type="protein sequence ID" value="KAF7373348.1"/>
    <property type="molecule type" value="Genomic_DNA"/>
</dbReference>
<dbReference type="AlphaFoldDB" id="A0A8H7DIB8"/>
<dbReference type="GO" id="GO:0005829">
    <property type="term" value="C:cytosol"/>
    <property type="evidence" value="ECO:0007669"/>
    <property type="project" value="TreeGrafter"/>
</dbReference>
<keyword evidence="4" id="KW-1185">Reference proteome</keyword>
<dbReference type="Gene3D" id="1.10.287.2720">
    <property type="match status" value="1"/>
</dbReference>
<comment type="caution">
    <text evidence="3">The sequence shown here is derived from an EMBL/GenBank/DDBJ whole genome shotgun (WGS) entry which is preliminary data.</text>
</comment>
<proteinExistence type="inferred from homology"/>
<dbReference type="PANTHER" id="PTHR10972:SF184">
    <property type="entry name" value="OXYSTEROL-BINDING PROTEIN HOMOLOG 4-RELATED"/>
    <property type="match status" value="1"/>
</dbReference>
<dbReference type="InterPro" id="IPR000648">
    <property type="entry name" value="Oxysterol-bd"/>
</dbReference>
<dbReference type="Gene3D" id="3.30.70.3490">
    <property type="match status" value="1"/>
</dbReference>
<dbReference type="Pfam" id="PF01237">
    <property type="entry name" value="Oxysterol_BP"/>
    <property type="match status" value="1"/>
</dbReference>
<dbReference type="SUPFAM" id="SSF144000">
    <property type="entry name" value="Oxysterol-binding protein-like"/>
    <property type="match status" value="1"/>
</dbReference>
<dbReference type="PANTHER" id="PTHR10972">
    <property type="entry name" value="OXYSTEROL-BINDING PROTEIN-RELATED"/>
    <property type="match status" value="1"/>
</dbReference>
<evidence type="ECO:0000313" key="4">
    <source>
        <dbReference type="Proteomes" id="UP000623467"/>
    </source>
</evidence>
<dbReference type="InterPro" id="IPR037239">
    <property type="entry name" value="OSBP_sf"/>
</dbReference>